<gene>
    <name evidence="1" type="ORF">MmP1_gp03</name>
</gene>
<organism evidence="1 2">
    <name type="scientific">Morganella phage MmP1</name>
    <dbReference type="NCBI Taxonomy" id="526118"/>
    <lineage>
        <taxon>Viruses</taxon>
        <taxon>Duplodnaviria</taxon>
        <taxon>Heunggongvirae</taxon>
        <taxon>Uroviricota</taxon>
        <taxon>Caudoviricetes</taxon>
        <taxon>Autographivirales</taxon>
        <taxon>Autotranscriptaviridae</taxon>
        <taxon>Studiervirinae</taxon>
        <taxon>Minipunavirus</taxon>
        <taxon>Minipunavirus MmP1</taxon>
    </lineage>
</organism>
<keyword evidence="2" id="KW-1185">Reference proteome</keyword>
<dbReference type="Proteomes" id="UP000001864">
    <property type="component" value="Segment"/>
</dbReference>
<protein>
    <submittedName>
        <fullName evidence="1">Uncharacterized protein</fullName>
    </submittedName>
</protein>
<dbReference type="KEGG" id="vg:6492604"/>
<dbReference type="GeneID" id="6492604"/>
<name>B4YQD4_9CAUD</name>
<reference evidence="1 2" key="1">
    <citation type="journal article" date="2010" name="Genomics">
        <title>Identification of lytic bacteriophage MmP1, assigned to a new member of T7-like phages infecting Morganella morganii.</title>
        <authorList>
            <person name="Zhu J."/>
            <person name="Rao X."/>
            <person name="Tan Y."/>
            <person name="Xiong K."/>
            <person name="Hu Z."/>
            <person name="Chen Z."/>
            <person name="Jin X."/>
            <person name="Li S."/>
            <person name="Chen Y."/>
            <person name="Hu F."/>
        </authorList>
    </citation>
    <scope>NUCLEOTIDE SEQUENCE [LARGE SCALE GENOMIC DNA]</scope>
</reference>
<evidence type="ECO:0000313" key="2">
    <source>
        <dbReference type="Proteomes" id="UP000001864"/>
    </source>
</evidence>
<dbReference type="EMBL" id="EU652770">
    <property type="protein sequence ID" value="ACF42004.1"/>
    <property type="molecule type" value="Genomic_DNA"/>
</dbReference>
<sequence>MSTFNQELKRFTSNRHIFVIPREDLTKLFGMQDEGSFKCDCSGIDDLAYITIINPHSGFHMQNTLFDYGIRFDNYECTPVRYSLGWGFDHD</sequence>
<evidence type="ECO:0000313" key="1">
    <source>
        <dbReference type="EMBL" id="ACF42004.1"/>
    </source>
</evidence>
<proteinExistence type="predicted"/>
<accession>B4YQD4</accession>
<dbReference type="RefSeq" id="YP_002048625.1">
    <property type="nucleotide sequence ID" value="NC_011085.3"/>
</dbReference>
<dbReference type="OrthoDB" id="33239at10239"/>